<accession>A0A1H1T9I9</accession>
<dbReference type="STRING" id="652787.SAMN05216490_1391"/>
<reference evidence="1 2" key="1">
    <citation type="submission" date="2016-10" db="EMBL/GenBank/DDBJ databases">
        <authorList>
            <person name="de Groot N.N."/>
        </authorList>
    </citation>
    <scope>NUCLEOTIDE SEQUENCE [LARGE SCALE GENOMIC DNA]</scope>
    <source>
        <strain evidence="1 2">MP1X4</strain>
    </source>
</reference>
<evidence type="ECO:0000313" key="1">
    <source>
        <dbReference type="EMBL" id="SDS56686.1"/>
    </source>
</evidence>
<dbReference type="AlphaFoldDB" id="A0A1H1T9I9"/>
<dbReference type="EMBL" id="LT629740">
    <property type="protein sequence ID" value="SDS56686.1"/>
    <property type="molecule type" value="Genomic_DNA"/>
</dbReference>
<protein>
    <submittedName>
        <fullName evidence="1">Uncharacterized protein</fullName>
    </submittedName>
</protein>
<evidence type="ECO:0000313" key="2">
    <source>
        <dbReference type="Proteomes" id="UP000199679"/>
    </source>
</evidence>
<name>A0A1H1T9I9_MUCMA</name>
<dbReference type="OrthoDB" id="769901at2"/>
<dbReference type="Proteomes" id="UP000199679">
    <property type="component" value="Chromosome I"/>
</dbReference>
<proteinExistence type="predicted"/>
<keyword evidence="2" id="KW-1185">Reference proteome</keyword>
<organism evidence="1 2">
    <name type="scientific">Mucilaginibacter mallensis</name>
    <dbReference type="NCBI Taxonomy" id="652787"/>
    <lineage>
        <taxon>Bacteria</taxon>
        <taxon>Pseudomonadati</taxon>
        <taxon>Bacteroidota</taxon>
        <taxon>Sphingobacteriia</taxon>
        <taxon>Sphingobacteriales</taxon>
        <taxon>Sphingobacteriaceae</taxon>
        <taxon>Mucilaginibacter</taxon>
    </lineage>
</organism>
<sequence>MELFEISVSSNNEHHHFEIRDYMHHDGEQCKYEVYKNGVFIASFEPGPHKHLHICKNAGIEQEELLNQIADQLESYNL</sequence>
<dbReference type="RefSeq" id="WP_091370632.1">
    <property type="nucleotide sequence ID" value="NZ_LT629740.1"/>
</dbReference>
<gene>
    <name evidence="1" type="ORF">SAMN05216490_1391</name>
</gene>